<evidence type="ECO:0000256" key="5">
    <source>
        <dbReference type="RuleBase" id="RU003690"/>
    </source>
</evidence>
<keyword evidence="3 6" id="KW-0326">Glycosidase</keyword>
<dbReference type="GO" id="GO:0005829">
    <property type="term" value="C:cytosol"/>
    <property type="evidence" value="ECO:0007669"/>
    <property type="project" value="TreeGrafter"/>
</dbReference>
<dbReference type="GO" id="GO:0008422">
    <property type="term" value="F:beta-glucosidase activity"/>
    <property type="evidence" value="ECO:0007669"/>
    <property type="project" value="TreeGrafter"/>
</dbReference>
<dbReference type="InterPro" id="IPR033132">
    <property type="entry name" value="GH_1_N_CS"/>
</dbReference>
<evidence type="ECO:0000256" key="3">
    <source>
        <dbReference type="ARBA" id="ARBA00023295"/>
    </source>
</evidence>
<organism evidence="7 8">
    <name type="scientific">Breznakia blatticola</name>
    <dbReference type="NCBI Taxonomy" id="1754012"/>
    <lineage>
        <taxon>Bacteria</taxon>
        <taxon>Bacillati</taxon>
        <taxon>Bacillota</taxon>
        <taxon>Erysipelotrichia</taxon>
        <taxon>Erysipelotrichales</taxon>
        <taxon>Erysipelotrichaceae</taxon>
        <taxon>Breznakia</taxon>
    </lineage>
</organism>
<dbReference type="Pfam" id="PF00232">
    <property type="entry name" value="Glyco_hydro_1"/>
    <property type="match status" value="1"/>
</dbReference>
<reference evidence="7 8" key="1">
    <citation type="submission" date="2019-03" db="EMBL/GenBank/DDBJ databases">
        <title>Genomic Encyclopedia of Type Strains, Phase IV (KMG-IV): sequencing the most valuable type-strain genomes for metagenomic binning, comparative biology and taxonomic classification.</title>
        <authorList>
            <person name="Goeker M."/>
        </authorList>
    </citation>
    <scope>NUCLEOTIDE SEQUENCE [LARGE SCALE GENOMIC DNA]</scope>
    <source>
        <strain evidence="7 8">DSM 28867</strain>
    </source>
</reference>
<evidence type="ECO:0000256" key="1">
    <source>
        <dbReference type="ARBA" id="ARBA00010838"/>
    </source>
</evidence>
<evidence type="ECO:0000313" key="7">
    <source>
        <dbReference type="EMBL" id="TDW25089.1"/>
    </source>
</evidence>
<dbReference type="RefSeq" id="WP_134168329.1">
    <property type="nucleotide sequence ID" value="NZ_SODD01000006.1"/>
</dbReference>
<dbReference type="EMBL" id="SODD01000006">
    <property type="protein sequence ID" value="TDW25089.1"/>
    <property type="molecule type" value="Genomic_DNA"/>
</dbReference>
<dbReference type="PRINTS" id="PR00131">
    <property type="entry name" value="GLHYDRLASE1"/>
</dbReference>
<dbReference type="SUPFAM" id="SSF51445">
    <property type="entry name" value="(Trans)glycosidases"/>
    <property type="match status" value="1"/>
</dbReference>
<comment type="caution">
    <text evidence="7">The sequence shown here is derived from an EMBL/GenBank/DDBJ whole genome shotgun (WGS) entry which is preliminary data.</text>
</comment>
<accession>A0A4R8A3D2</accession>
<dbReference type="Proteomes" id="UP000294743">
    <property type="component" value="Unassembled WGS sequence"/>
</dbReference>
<dbReference type="PROSITE" id="PS00653">
    <property type="entry name" value="GLYCOSYL_HYDROL_F1_2"/>
    <property type="match status" value="1"/>
</dbReference>
<dbReference type="InterPro" id="IPR001360">
    <property type="entry name" value="Glyco_hydro_1"/>
</dbReference>
<proteinExistence type="inferred from homology"/>
<gene>
    <name evidence="7" type="ORF">EDD63_10630</name>
</gene>
<evidence type="ECO:0000313" key="8">
    <source>
        <dbReference type="Proteomes" id="UP000294743"/>
    </source>
</evidence>
<comment type="similarity">
    <text evidence="1 5">Belongs to the glycosyl hydrolase 1 family.</text>
</comment>
<keyword evidence="8" id="KW-1185">Reference proteome</keyword>
<feature type="active site" description="Nucleophile" evidence="4">
    <location>
        <position position="377"/>
    </location>
</feature>
<dbReference type="OrthoDB" id="2339329at2"/>
<dbReference type="PROSITE" id="PS00572">
    <property type="entry name" value="GLYCOSYL_HYDROL_F1_1"/>
    <property type="match status" value="1"/>
</dbReference>
<dbReference type="GO" id="GO:0016052">
    <property type="term" value="P:carbohydrate catabolic process"/>
    <property type="evidence" value="ECO:0007669"/>
    <property type="project" value="TreeGrafter"/>
</dbReference>
<protein>
    <submittedName>
        <fullName evidence="7">6-phospho-beta-glucosidase</fullName>
    </submittedName>
</protein>
<dbReference type="PANTHER" id="PTHR10353:SF122">
    <property type="entry name" value="6-PHOSPHO-BETA-GLUCOSIDASE ASCB-RELATED"/>
    <property type="match status" value="1"/>
</dbReference>
<dbReference type="FunFam" id="3.20.20.80:FF:000004">
    <property type="entry name" value="Beta-glucosidase 6-phospho-beta-glucosidase"/>
    <property type="match status" value="1"/>
</dbReference>
<evidence type="ECO:0000256" key="2">
    <source>
        <dbReference type="ARBA" id="ARBA00022801"/>
    </source>
</evidence>
<dbReference type="InterPro" id="IPR018120">
    <property type="entry name" value="Glyco_hydro_1_AS"/>
</dbReference>
<keyword evidence="2 6" id="KW-0378">Hydrolase</keyword>
<dbReference type="AlphaFoldDB" id="A0A4R8A3D2"/>
<dbReference type="InterPro" id="IPR017853">
    <property type="entry name" value="GH"/>
</dbReference>
<name>A0A4R8A3D2_9FIRM</name>
<dbReference type="Gene3D" id="3.20.20.80">
    <property type="entry name" value="Glycosidases"/>
    <property type="match status" value="1"/>
</dbReference>
<dbReference type="PANTHER" id="PTHR10353">
    <property type="entry name" value="GLYCOSYL HYDROLASE"/>
    <property type="match status" value="1"/>
</dbReference>
<evidence type="ECO:0000256" key="4">
    <source>
        <dbReference type="PROSITE-ProRule" id="PRU10055"/>
    </source>
</evidence>
<evidence type="ECO:0000256" key="6">
    <source>
        <dbReference type="RuleBase" id="RU004468"/>
    </source>
</evidence>
<sequence>MKQNNQGFPTNFLWGGAVAANQCEGAWDVDGKGWCVADINEFRDDIALEKKSNAEITTAYVKEAMESTDRIFPKRWGIDFYHTYKEDLKLLAELGLKTFRTSINWARIFPNGDDEMPNEKGLAFYDNLIDEIIKNGMEPLITMSHYEIPLNLTLNYKGWYDRKVVDYFERYGQVILDRYADRVKKWIVVNQINLIKHESFNHLGIAEDLVENLAEAKYQGVHNEMVASARVTKYAHEHYPDVEIGMMLCGGPTFAASSKSEDVLGSMKLNQMEYFYADVLLRGYYPNYAFAFFKDKGINITFYEGDEEDLKNTADFMSFSYYYTEVSDYDSYYKDEGAHRNKELPTNPWGWSIDPNGLRILLNEFYDRYQCPIYITENGIGYFDKLEDGQVHDTYRVDYYREHIKAMKAAIQDGVDLRGYYAWGPIDIISCSSSEMSKRYGFIYVDIDDYGKGSAKRIKKDSYAWMQKVITSNGEDLD</sequence>